<reference evidence="1 2" key="1">
    <citation type="journal article" date="1992" name="Int. J. Syst. Bacteriol.">
        <title>Sphingobacterium antarcticus sp. nov. a Psychrotrophic Bacterium from the Soils of Schirmacher Oasis, Antarctica.</title>
        <authorList>
            <person name="Shivaji S."/>
            <person name="Ray M.K."/>
            <person name="Rao N.S."/>
            <person name="Saiserr L."/>
            <person name="Jagannadham M.V."/>
            <person name="Kumar G.S."/>
            <person name="Reddy G."/>
            <person name="Bhargava P.M."/>
        </authorList>
    </citation>
    <scope>NUCLEOTIDE SEQUENCE [LARGE SCALE GENOMIC DNA]</scope>
    <source>
        <strain evidence="1 2">4BY</strain>
    </source>
</reference>
<comment type="caution">
    <text evidence="1">The sequence shown here is derived from an EMBL/GenBank/DDBJ whole genome shotgun (WGS) entry which is preliminary data.</text>
</comment>
<dbReference type="RefSeq" id="WP_037438853.1">
    <property type="nucleotide sequence ID" value="NZ_JNFF01000024.1"/>
</dbReference>
<evidence type="ECO:0000313" key="2">
    <source>
        <dbReference type="Proteomes" id="UP000028007"/>
    </source>
</evidence>
<gene>
    <name evidence="1" type="ORF">N180_12685</name>
</gene>
<dbReference type="Proteomes" id="UP000028007">
    <property type="component" value="Unassembled WGS sequence"/>
</dbReference>
<organism evidence="1 2">
    <name type="scientific">Pedobacter antarcticus 4BY</name>
    <dbReference type="NCBI Taxonomy" id="1358423"/>
    <lineage>
        <taxon>Bacteria</taxon>
        <taxon>Pseudomonadati</taxon>
        <taxon>Bacteroidota</taxon>
        <taxon>Sphingobacteriia</taxon>
        <taxon>Sphingobacteriales</taxon>
        <taxon>Sphingobacteriaceae</taxon>
        <taxon>Pedobacter</taxon>
    </lineage>
</organism>
<evidence type="ECO:0000313" key="1">
    <source>
        <dbReference type="EMBL" id="KEQ30912.1"/>
    </source>
</evidence>
<dbReference type="AlphaFoldDB" id="A0A081PJN9"/>
<keyword evidence="2" id="KW-1185">Reference proteome</keyword>
<proteinExistence type="predicted"/>
<protein>
    <submittedName>
        <fullName evidence="1">Uncharacterized protein</fullName>
    </submittedName>
</protein>
<dbReference type="OrthoDB" id="795346at2"/>
<name>A0A081PJN9_9SPHI</name>
<dbReference type="EMBL" id="JNFF01000024">
    <property type="protein sequence ID" value="KEQ30912.1"/>
    <property type="molecule type" value="Genomic_DNA"/>
</dbReference>
<accession>A0A081PJN9</accession>
<dbReference type="eggNOG" id="ENOG5033TQ8">
    <property type="taxonomic scope" value="Bacteria"/>
</dbReference>
<sequence>MSTKAKKIFLLLTIVIPFLAYCVIYYTPIIRNAPFRSDEFVSFQFKWGPGNVMENSYDSATGKYEYLNASDSLMRTNVKLRQNDIIYLHNKANELGFWNFPDVIANAGTDLKTSKVLRYEMQFNYKRKSKKVILVADYQDIPKLRDVSNQMKTLLVQTISDAEQRYGKQQSSVTENNK</sequence>